<feature type="domain" description="DUF7877" evidence="3">
    <location>
        <begin position="59"/>
        <end position="171"/>
    </location>
</feature>
<dbReference type="Proteomes" id="UP000799437">
    <property type="component" value="Unassembled WGS sequence"/>
</dbReference>
<evidence type="ECO:0000256" key="1">
    <source>
        <dbReference type="SAM" id="MobiDB-lite"/>
    </source>
</evidence>
<feature type="region of interest" description="Disordered" evidence="1">
    <location>
        <begin position="79"/>
        <end position="109"/>
    </location>
</feature>
<organism evidence="4 5">
    <name type="scientific">Pseudovirgaria hyperparasitica</name>
    <dbReference type="NCBI Taxonomy" id="470096"/>
    <lineage>
        <taxon>Eukaryota</taxon>
        <taxon>Fungi</taxon>
        <taxon>Dikarya</taxon>
        <taxon>Ascomycota</taxon>
        <taxon>Pezizomycotina</taxon>
        <taxon>Dothideomycetes</taxon>
        <taxon>Dothideomycetes incertae sedis</taxon>
        <taxon>Acrospermales</taxon>
        <taxon>Acrospermaceae</taxon>
        <taxon>Pseudovirgaria</taxon>
    </lineage>
</organism>
<evidence type="ECO:0000259" key="2">
    <source>
        <dbReference type="Pfam" id="PF25009"/>
    </source>
</evidence>
<dbReference type="OrthoDB" id="5354458at2759"/>
<gene>
    <name evidence="4" type="ORF">EJ05DRAFT_377342</name>
</gene>
<feature type="compositionally biased region" description="Polar residues" evidence="1">
    <location>
        <begin position="812"/>
        <end position="824"/>
    </location>
</feature>
<evidence type="ECO:0000313" key="4">
    <source>
        <dbReference type="EMBL" id="KAF2758105.1"/>
    </source>
</evidence>
<sequence>MAATNGNLAPSDAAIATPLSPSGLKRKRSESATGQQNGDSVTPSKPVPESSEKENFFSVQKAVLGILESYDTKPSLLEQPIPDVQHTSSAEHTAKRTKTSDEPQARSIKDKLQNGSYMSFEPLLADVEIASTHLLSTSKIGSDDGSVQSYKPPSLAETRLITGIYALKKVLRNQVLREVSQRTSKLEDSGKDSGAKVNGDAVKSPTEVTGTECRVATSKKVLTMFANAQGPKTLFSSLQQPAHVETSNKNPTGFSTSIDVTLPMNDGAGLPGMIRITEAVPVQCASKRTPTIGELFAPPATVPQLSPPKPAKPLTTKGSVVTWVAEDSLSKSHRKGKTYFSEPLATGQWLGYGGVDSSEEPTTLEAKAKHRQRALSTGAARPPVPAAAVAALQQARDDALFRSAFSSFAPSHDDTVAIVPSSIKNRVWWHKIGSKTVQEEVPVDPALYEQAVEDDAMEDAPAVDTEAEEEVFKQVVEHYEEEDLEAALGLRSKEDKEVDEVLKEISELIETLHSYQRIRNSTLAGNLRTPVTSSAPVLNGTPSSPSSAEVDIYKILRSQLSLLVSSLPPYAVAKLNGEQLAALNISRNMVVETKTYEGVLEEDQVSRLAKSTSLGATPSKAVGVTPNHSTPFSSYGRVPPATSHGHSSRPSTYFQPQQSQNAHRPSYAPTPSFFSGQRPPYTPQPPRGGYAQQTYYQGQPRPPPGYQVQATTYYNSPAVPQAQHRGGYTPQPHAYTARPQPVAPMYPPAAHSPHTRTASPLKPTPTPTPMYPQQSPSRPGSYTPGPPRPSSSSFHPQQQGSGAPNEIGPSGFHSSMTGEQQQSMVDRHRANLANGGRATPVAAESRAGSGTPGVERESGTPMST</sequence>
<reference evidence="4" key="1">
    <citation type="journal article" date="2020" name="Stud. Mycol.">
        <title>101 Dothideomycetes genomes: a test case for predicting lifestyles and emergence of pathogens.</title>
        <authorList>
            <person name="Haridas S."/>
            <person name="Albert R."/>
            <person name="Binder M."/>
            <person name="Bloem J."/>
            <person name="Labutti K."/>
            <person name="Salamov A."/>
            <person name="Andreopoulos B."/>
            <person name="Baker S."/>
            <person name="Barry K."/>
            <person name="Bills G."/>
            <person name="Bluhm B."/>
            <person name="Cannon C."/>
            <person name="Castanera R."/>
            <person name="Culley D."/>
            <person name="Daum C."/>
            <person name="Ezra D."/>
            <person name="Gonzalez J."/>
            <person name="Henrissat B."/>
            <person name="Kuo A."/>
            <person name="Liang C."/>
            <person name="Lipzen A."/>
            <person name="Lutzoni F."/>
            <person name="Magnuson J."/>
            <person name="Mondo S."/>
            <person name="Nolan M."/>
            <person name="Ohm R."/>
            <person name="Pangilinan J."/>
            <person name="Park H.-J."/>
            <person name="Ramirez L."/>
            <person name="Alfaro M."/>
            <person name="Sun H."/>
            <person name="Tritt A."/>
            <person name="Yoshinaga Y."/>
            <person name="Zwiers L.-H."/>
            <person name="Turgeon B."/>
            <person name="Goodwin S."/>
            <person name="Spatafora J."/>
            <person name="Crous P."/>
            <person name="Grigoriev I."/>
        </authorList>
    </citation>
    <scope>NUCLEOTIDE SEQUENCE</scope>
    <source>
        <strain evidence="4">CBS 121739</strain>
    </source>
</reference>
<feature type="region of interest" description="Disordered" evidence="1">
    <location>
        <begin position="1"/>
        <end position="54"/>
    </location>
</feature>
<evidence type="ECO:0000259" key="3">
    <source>
        <dbReference type="Pfam" id="PF25289"/>
    </source>
</evidence>
<feature type="compositionally biased region" description="Polar residues" evidence="1">
    <location>
        <begin position="31"/>
        <end position="43"/>
    </location>
</feature>
<feature type="domain" description="DUF7785" evidence="2">
    <location>
        <begin position="495"/>
        <end position="591"/>
    </location>
</feature>
<feature type="compositionally biased region" description="Polar residues" evidence="1">
    <location>
        <begin position="644"/>
        <end position="663"/>
    </location>
</feature>
<name>A0A6A6W6D8_9PEZI</name>
<evidence type="ECO:0000313" key="5">
    <source>
        <dbReference type="Proteomes" id="UP000799437"/>
    </source>
</evidence>
<proteinExistence type="predicted"/>
<feature type="region of interest" description="Disordered" evidence="1">
    <location>
        <begin position="180"/>
        <end position="208"/>
    </location>
</feature>
<dbReference type="InterPro" id="IPR057199">
    <property type="entry name" value="DUF7877"/>
</dbReference>
<dbReference type="InterPro" id="IPR056687">
    <property type="entry name" value="DUF7785"/>
</dbReference>
<dbReference type="GeneID" id="54482254"/>
<feature type="region of interest" description="Disordered" evidence="1">
    <location>
        <begin position="616"/>
        <end position="864"/>
    </location>
</feature>
<feature type="compositionally biased region" description="Polar residues" evidence="1">
    <location>
        <begin position="790"/>
        <end position="802"/>
    </location>
</feature>
<protein>
    <submittedName>
        <fullName evidence="4">Uncharacterized protein</fullName>
    </submittedName>
</protein>
<accession>A0A6A6W6D8</accession>
<feature type="compositionally biased region" description="Low complexity" evidence="1">
    <location>
        <begin position="688"/>
        <end position="699"/>
    </location>
</feature>
<dbReference type="RefSeq" id="XP_033600556.1">
    <property type="nucleotide sequence ID" value="XM_033741200.1"/>
</dbReference>
<dbReference type="EMBL" id="ML996572">
    <property type="protein sequence ID" value="KAF2758105.1"/>
    <property type="molecule type" value="Genomic_DNA"/>
</dbReference>
<keyword evidence="5" id="KW-1185">Reference proteome</keyword>
<dbReference type="AlphaFoldDB" id="A0A6A6W6D8"/>
<feature type="compositionally biased region" description="Basic and acidic residues" evidence="1">
    <location>
        <begin position="92"/>
        <end position="109"/>
    </location>
</feature>
<dbReference type="Pfam" id="PF25009">
    <property type="entry name" value="DUF7785"/>
    <property type="match status" value="1"/>
</dbReference>
<feature type="compositionally biased region" description="Basic and acidic residues" evidence="1">
    <location>
        <begin position="184"/>
        <end position="194"/>
    </location>
</feature>
<dbReference type="Pfam" id="PF25289">
    <property type="entry name" value="DUF7877"/>
    <property type="match status" value="1"/>
</dbReference>